<dbReference type="AlphaFoldDB" id="A0A158CTH2"/>
<dbReference type="STRING" id="1777138.AWB77_04495"/>
<accession>A0A158CTH2</accession>
<name>A0A158CTH2_9BURK</name>
<gene>
    <name evidence="2" type="ORF">AWB77_04495</name>
</gene>
<evidence type="ECO:0000313" key="3">
    <source>
        <dbReference type="Proteomes" id="UP000054903"/>
    </source>
</evidence>
<reference evidence="2" key="1">
    <citation type="submission" date="2016-01" db="EMBL/GenBank/DDBJ databases">
        <authorList>
            <person name="Peeters C."/>
        </authorList>
    </citation>
    <scope>NUCLEOTIDE SEQUENCE</scope>
    <source>
        <strain evidence="2">LMG 29320</strain>
    </source>
</reference>
<dbReference type="RefSeq" id="WP_061136623.1">
    <property type="nucleotide sequence ID" value="NZ_FCNX02000012.1"/>
</dbReference>
<dbReference type="EMBL" id="FCNX02000012">
    <property type="protein sequence ID" value="SAK85500.1"/>
    <property type="molecule type" value="Genomic_DNA"/>
</dbReference>
<dbReference type="Proteomes" id="UP000054903">
    <property type="component" value="Unassembled WGS sequence"/>
</dbReference>
<feature type="domain" description="DUF1330" evidence="1">
    <location>
        <begin position="2"/>
        <end position="95"/>
    </location>
</feature>
<dbReference type="SUPFAM" id="SSF54909">
    <property type="entry name" value="Dimeric alpha+beta barrel"/>
    <property type="match status" value="1"/>
</dbReference>
<comment type="caution">
    <text evidence="2">The sequence shown here is derived from an EMBL/GenBank/DDBJ whole genome shotgun (WGS) entry which is preliminary data.</text>
</comment>
<dbReference type="Gene3D" id="3.30.70.100">
    <property type="match status" value="1"/>
</dbReference>
<evidence type="ECO:0000313" key="2">
    <source>
        <dbReference type="EMBL" id="SAK85500.1"/>
    </source>
</evidence>
<organism evidence="2 3">
    <name type="scientific">Caballeronia fortuita</name>
    <dbReference type="NCBI Taxonomy" id="1777138"/>
    <lineage>
        <taxon>Bacteria</taxon>
        <taxon>Pseudomonadati</taxon>
        <taxon>Pseudomonadota</taxon>
        <taxon>Betaproteobacteria</taxon>
        <taxon>Burkholderiales</taxon>
        <taxon>Burkholderiaceae</taxon>
        <taxon>Caballeronia</taxon>
    </lineage>
</organism>
<dbReference type="Pfam" id="PF07045">
    <property type="entry name" value="DUF1330"/>
    <property type="match status" value="1"/>
</dbReference>
<dbReference type="InterPro" id="IPR010753">
    <property type="entry name" value="DUF1330"/>
</dbReference>
<protein>
    <recommendedName>
        <fullName evidence="1">DUF1330 domain-containing protein</fullName>
    </recommendedName>
</protein>
<keyword evidence="3" id="KW-1185">Reference proteome</keyword>
<dbReference type="InterPro" id="IPR011008">
    <property type="entry name" value="Dimeric_a/b-barrel"/>
</dbReference>
<evidence type="ECO:0000259" key="1">
    <source>
        <dbReference type="Pfam" id="PF07045"/>
    </source>
</evidence>
<dbReference type="OrthoDB" id="516779at2"/>
<proteinExistence type="predicted"/>
<sequence length="97" mass="10888">MSAYVVMIREGVNDTEKLKSYGELAKKAREGHAIESLVFYGEEVFLEGKENEGCVILKFPSISAAKDWYYSPAYQDALRLRKLAASYQVFIVKGVAT</sequence>